<dbReference type="Proteomes" id="UP001140560">
    <property type="component" value="Unassembled WGS sequence"/>
</dbReference>
<comment type="caution">
    <text evidence="2">The sequence shown here is derived from an EMBL/GenBank/DDBJ whole genome shotgun (WGS) entry which is preliminary data.</text>
</comment>
<gene>
    <name evidence="2" type="ORF">N0V83_010582</name>
</gene>
<dbReference type="InterPro" id="IPR045518">
    <property type="entry name" value="2EXR"/>
</dbReference>
<name>A0A9W9CGN9_9PLEO</name>
<proteinExistence type="predicted"/>
<dbReference type="InterPro" id="IPR038883">
    <property type="entry name" value="AN11006-like"/>
</dbReference>
<accession>A0A9W9CGN9</accession>
<dbReference type="AlphaFoldDB" id="A0A9W9CGN9"/>
<feature type="domain" description="2EXR" evidence="1">
    <location>
        <begin position="64"/>
        <end position="133"/>
    </location>
</feature>
<dbReference type="OrthoDB" id="2951834at2759"/>
<protein>
    <recommendedName>
        <fullName evidence="1">2EXR domain-containing protein</fullName>
    </recommendedName>
</protein>
<dbReference type="PANTHER" id="PTHR42085">
    <property type="entry name" value="F-BOX DOMAIN-CONTAINING PROTEIN"/>
    <property type="match status" value="1"/>
</dbReference>
<organism evidence="2 3">
    <name type="scientific">Neocucurbitaria cava</name>
    <dbReference type="NCBI Taxonomy" id="798079"/>
    <lineage>
        <taxon>Eukaryota</taxon>
        <taxon>Fungi</taxon>
        <taxon>Dikarya</taxon>
        <taxon>Ascomycota</taxon>
        <taxon>Pezizomycotina</taxon>
        <taxon>Dothideomycetes</taxon>
        <taxon>Pleosporomycetidae</taxon>
        <taxon>Pleosporales</taxon>
        <taxon>Pleosporineae</taxon>
        <taxon>Cucurbitariaceae</taxon>
        <taxon>Neocucurbitaria</taxon>
    </lineage>
</organism>
<evidence type="ECO:0000259" key="1">
    <source>
        <dbReference type="Pfam" id="PF20150"/>
    </source>
</evidence>
<evidence type="ECO:0000313" key="3">
    <source>
        <dbReference type="Proteomes" id="UP001140560"/>
    </source>
</evidence>
<reference evidence="2" key="1">
    <citation type="submission" date="2022-10" db="EMBL/GenBank/DDBJ databases">
        <title>Tapping the CABI collections for fungal endophytes: first genome assemblies for Collariella, Neodidymelliopsis, Ascochyta clinopodiicola, Didymella pomorum, Didymosphaeria variabile, Neocosmospora piperis and Neocucurbitaria cava.</title>
        <authorList>
            <person name="Hill R."/>
        </authorList>
    </citation>
    <scope>NUCLEOTIDE SEQUENCE</scope>
    <source>
        <strain evidence="2">IMI 356814</strain>
    </source>
</reference>
<dbReference type="EMBL" id="JAPEUY010000021">
    <property type="protein sequence ID" value="KAJ4362488.1"/>
    <property type="molecule type" value="Genomic_DNA"/>
</dbReference>
<sequence length="281" mass="31500">MATAYYYAAHFNKPVGGCNVQSQILESPSFPVKKQKTTQDIPVSTTPRHFVPAGYVDGQQESIFFRLPAELRHEIYKELLCPNPPKLQELAQSNHHAHASTPVAVYPAILSTCRKIHEEAADLLYTTHVFHAHSSLLTSLPHLSSAAKPVVCPSVLSKIKRWQLTVRLDTDPRFNVAQATAAFSGAEYFELRVWQSMFDACDSSVLGLFVGVRGVKIAKVCGSTNPELARWLESRMMQPIEQKDERQSCRSEEERGEISDKKVDVGIEWFGGRDVWAFGNR</sequence>
<dbReference type="PANTHER" id="PTHR42085:SF4">
    <property type="entry name" value="F-BOX DOMAIN-CONTAINING PROTEIN"/>
    <property type="match status" value="1"/>
</dbReference>
<keyword evidence="3" id="KW-1185">Reference proteome</keyword>
<evidence type="ECO:0000313" key="2">
    <source>
        <dbReference type="EMBL" id="KAJ4362488.1"/>
    </source>
</evidence>
<dbReference type="Pfam" id="PF20150">
    <property type="entry name" value="2EXR"/>
    <property type="match status" value="1"/>
</dbReference>